<sequence>MRSAVALSLTLLISTTTSANWFNEHTIDKFDGVETHRAWGFGDVIGNEYATYGIRCDSREKLLVTVGFATELEDYNAPISIAFKVDNYDPIRFQGQLFSNTKKSGFVRAHKENLPMLNQLILQSRKGLQVAVRVSNEQESQFIDYTVPLRGFSRFSKGTRDACGVGTVRMPMTAKDKSELLKLNQQLTDIKQRIAEIEAKYSTGF</sequence>
<dbReference type="OrthoDB" id="5864809at2"/>
<reference evidence="3" key="1">
    <citation type="submission" date="2016-10" db="EMBL/GenBank/DDBJ databases">
        <authorList>
            <person name="Varghese N."/>
            <person name="Submissions S."/>
        </authorList>
    </citation>
    <scope>NUCLEOTIDE SEQUENCE [LARGE SCALE GENOMIC DNA]</scope>
    <source>
        <strain evidence="3">CGMCC 1.7062</strain>
    </source>
</reference>
<accession>A0A1H5RY95</accession>
<evidence type="ECO:0000256" key="1">
    <source>
        <dbReference type="SAM" id="SignalP"/>
    </source>
</evidence>
<keyword evidence="3" id="KW-1185">Reference proteome</keyword>
<proteinExistence type="predicted"/>
<dbReference type="EMBL" id="FNVG01000001">
    <property type="protein sequence ID" value="SEF42491.1"/>
    <property type="molecule type" value="Genomic_DNA"/>
</dbReference>
<evidence type="ECO:0000313" key="3">
    <source>
        <dbReference type="Proteomes" id="UP000236721"/>
    </source>
</evidence>
<dbReference type="AlphaFoldDB" id="A0A1H5RY95"/>
<organism evidence="2 3">
    <name type="scientific">Vibrio hangzhouensis</name>
    <dbReference type="NCBI Taxonomy" id="462991"/>
    <lineage>
        <taxon>Bacteria</taxon>
        <taxon>Pseudomonadati</taxon>
        <taxon>Pseudomonadota</taxon>
        <taxon>Gammaproteobacteria</taxon>
        <taxon>Vibrionales</taxon>
        <taxon>Vibrionaceae</taxon>
        <taxon>Vibrio</taxon>
    </lineage>
</organism>
<evidence type="ECO:0000313" key="2">
    <source>
        <dbReference type="EMBL" id="SEF42491.1"/>
    </source>
</evidence>
<gene>
    <name evidence="2" type="ORF">SAMN04488244_101145</name>
</gene>
<keyword evidence="1" id="KW-0732">Signal</keyword>
<name>A0A1H5RY95_9VIBR</name>
<feature type="signal peptide" evidence="1">
    <location>
        <begin position="1"/>
        <end position="19"/>
    </location>
</feature>
<protein>
    <submittedName>
        <fullName evidence="2">Uncharacterized protein</fullName>
    </submittedName>
</protein>
<dbReference type="RefSeq" id="WP_103878397.1">
    <property type="nucleotide sequence ID" value="NZ_FNVG01000001.1"/>
</dbReference>
<dbReference type="Proteomes" id="UP000236721">
    <property type="component" value="Unassembled WGS sequence"/>
</dbReference>
<feature type="chain" id="PRO_5009283527" evidence="1">
    <location>
        <begin position="20"/>
        <end position="205"/>
    </location>
</feature>